<keyword evidence="6" id="KW-0175">Coiled coil</keyword>
<proteinExistence type="inferred from homology"/>
<sequence>MELRGAVFTYWPDFSDSFPIIAFQQWFPALVISVLLISSFSLLTWRKWSAPCGEGSRQHLPPNPLTTFPLVGNLLQLLTTDKAYYRFTEELLAKWGPVILPRTASSRYLSFGGNGLAIGPYGEHWEFLRSIYTQRLLSPKKYPLFSKIRTEELDLFVRSVMKHQKGNNPIYVNLSKKIVEISLNMITMMMVGSRSCPYGDIRISDKVLERNYSEKEIGDMRGRGPDWREYSCDITKLFFSPLLEDAIPRLAFVDKLTGRRERMKRARERLRELYQDLIRDRKERRQKQPTTEEDTTFLDTLLDMAGRRGASSLSEETIMGLLQVSVNTLWMCYSLFNWSMIMHC</sequence>
<organism evidence="8 9">
    <name type="scientific">Riccia sorocarpa</name>
    <dbReference type="NCBI Taxonomy" id="122646"/>
    <lineage>
        <taxon>Eukaryota</taxon>
        <taxon>Viridiplantae</taxon>
        <taxon>Streptophyta</taxon>
        <taxon>Embryophyta</taxon>
        <taxon>Marchantiophyta</taxon>
        <taxon>Marchantiopsida</taxon>
        <taxon>Marchantiidae</taxon>
        <taxon>Marchantiales</taxon>
        <taxon>Ricciaceae</taxon>
        <taxon>Riccia</taxon>
    </lineage>
</organism>
<keyword evidence="9" id="KW-1185">Reference proteome</keyword>
<keyword evidence="4" id="KW-0560">Oxidoreductase</keyword>
<comment type="similarity">
    <text evidence="1">Belongs to the cytochrome P450 family.</text>
</comment>
<evidence type="ECO:0000256" key="2">
    <source>
        <dbReference type="ARBA" id="ARBA00022617"/>
    </source>
</evidence>
<keyword evidence="2" id="KW-0349">Heme</keyword>
<gene>
    <name evidence="8" type="ORF">R1sor_007756</name>
</gene>
<evidence type="ECO:0000313" key="8">
    <source>
        <dbReference type="EMBL" id="KAL3694105.1"/>
    </source>
</evidence>
<dbReference type="InterPro" id="IPR001128">
    <property type="entry name" value="Cyt_P450"/>
</dbReference>
<keyword evidence="7" id="KW-1133">Transmembrane helix</keyword>
<dbReference type="SUPFAM" id="SSF48264">
    <property type="entry name" value="Cytochrome P450"/>
    <property type="match status" value="1"/>
</dbReference>
<reference evidence="8 9" key="1">
    <citation type="submission" date="2024-09" db="EMBL/GenBank/DDBJ databases">
        <title>Chromosome-scale assembly of Riccia sorocarpa.</title>
        <authorList>
            <person name="Paukszto L."/>
        </authorList>
    </citation>
    <scope>NUCLEOTIDE SEQUENCE [LARGE SCALE GENOMIC DNA]</scope>
    <source>
        <strain evidence="8">LP-2024</strain>
        <tissue evidence="8">Aerial parts of the thallus</tissue>
    </source>
</reference>
<dbReference type="PANTHER" id="PTHR47955">
    <property type="entry name" value="CYTOCHROME P450 FAMILY 71 PROTEIN"/>
    <property type="match status" value="1"/>
</dbReference>
<evidence type="ECO:0000313" key="9">
    <source>
        <dbReference type="Proteomes" id="UP001633002"/>
    </source>
</evidence>
<dbReference type="Pfam" id="PF00067">
    <property type="entry name" value="p450"/>
    <property type="match status" value="1"/>
</dbReference>
<dbReference type="InterPro" id="IPR036396">
    <property type="entry name" value="Cyt_P450_sf"/>
</dbReference>
<dbReference type="GO" id="GO:0046872">
    <property type="term" value="F:metal ion binding"/>
    <property type="evidence" value="ECO:0007669"/>
    <property type="project" value="UniProtKB-KW"/>
</dbReference>
<name>A0ABD3HV01_9MARC</name>
<keyword evidence="3" id="KW-0479">Metal-binding</keyword>
<evidence type="ECO:0000256" key="7">
    <source>
        <dbReference type="SAM" id="Phobius"/>
    </source>
</evidence>
<feature type="coiled-coil region" evidence="6">
    <location>
        <begin position="253"/>
        <end position="287"/>
    </location>
</feature>
<dbReference type="PANTHER" id="PTHR47955:SF19">
    <property type="entry name" value="CYTOCHROME P450 71A9-LIKE ISOFORM X1"/>
    <property type="match status" value="1"/>
</dbReference>
<accession>A0ABD3HV01</accession>
<dbReference type="EMBL" id="JBJQOH010000003">
    <property type="protein sequence ID" value="KAL3694105.1"/>
    <property type="molecule type" value="Genomic_DNA"/>
</dbReference>
<feature type="transmembrane region" description="Helical" evidence="7">
    <location>
        <begin position="20"/>
        <end position="43"/>
    </location>
</feature>
<keyword evidence="7" id="KW-0472">Membrane</keyword>
<comment type="caution">
    <text evidence="8">The sequence shown here is derived from an EMBL/GenBank/DDBJ whole genome shotgun (WGS) entry which is preliminary data.</text>
</comment>
<evidence type="ECO:0000256" key="6">
    <source>
        <dbReference type="SAM" id="Coils"/>
    </source>
</evidence>
<dbReference type="GO" id="GO:0016491">
    <property type="term" value="F:oxidoreductase activity"/>
    <property type="evidence" value="ECO:0007669"/>
    <property type="project" value="UniProtKB-KW"/>
</dbReference>
<dbReference type="AlphaFoldDB" id="A0ABD3HV01"/>
<evidence type="ECO:0000256" key="4">
    <source>
        <dbReference type="ARBA" id="ARBA00023002"/>
    </source>
</evidence>
<evidence type="ECO:0000256" key="1">
    <source>
        <dbReference type="ARBA" id="ARBA00010617"/>
    </source>
</evidence>
<keyword evidence="7" id="KW-0812">Transmembrane</keyword>
<evidence type="ECO:0008006" key="10">
    <source>
        <dbReference type="Google" id="ProtNLM"/>
    </source>
</evidence>
<evidence type="ECO:0000256" key="3">
    <source>
        <dbReference type="ARBA" id="ARBA00022723"/>
    </source>
</evidence>
<keyword evidence="5" id="KW-0408">Iron</keyword>
<evidence type="ECO:0000256" key="5">
    <source>
        <dbReference type="ARBA" id="ARBA00023004"/>
    </source>
</evidence>
<protein>
    <recommendedName>
        <fullName evidence="10">Cytochrome P450</fullName>
    </recommendedName>
</protein>
<dbReference type="Gene3D" id="1.10.630.10">
    <property type="entry name" value="Cytochrome P450"/>
    <property type="match status" value="1"/>
</dbReference>
<dbReference type="Proteomes" id="UP001633002">
    <property type="component" value="Unassembled WGS sequence"/>
</dbReference>